<evidence type="ECO:0000256" key="1">
    <source>
        <dbReference type="SAM" id="MobiDB-lite"/>
    </source>
</evidence>
<feature type="compositionally biased region" description="Basic and acidic residues" evidence="1">
    <location>
        <begin position="98"/>
        <end position="111"/>
    </location>
</feature>
<accession>A0A7C8J4C4</accession>
<evidence type="ECO:0000313" key="3">
    <source>
        <dbReference type="Proteomes" id="UP000475325"/>
    </source>
</evidence>
<organism evidence="2 3">
    <name type="scientific">Orbilia oligospora</name>
    <name type="common">Nematode-trapping fungus</name>
    <name type="synonym">Arthrobotrys oligospora</name>
    <dbReference type="NCBI Taxonomy" id="2813651"/>
    <lineage>
        <taxon>Eukaryota</taxon>
        <taxon>Fungi</taxon>
        <taxon>Dikarya</taxon>
        <taxon>Ascomycota</taxon>
        <taxon>Pezizomycotina</taxon>
        <taxon>Orbiliomycetes</taxon>
        <taxon>Orbiliales</taxon>
        <taxon>Orbiliaceae</taxon>
        <taxon>Orbilia</taxon>
    </lineage>
</organism>
<name>A0A7C8J4C4_ORBOL</name>
<proteinExistence type="predicted"/>
<dbReference type="AlphaFoldDB" id="A0A7C8J4C4"/>
<protein>
    <submittedName>
        <fullName evidence="2">Uncharacterized protein</fullName>
    </submittedName>
</protein>
<gene>
    <name evidence="2" type="ORF">TWF102_010308</name>
</gene>
<reference evidence="2 3" key="1">
    <citation type="submission" date="2019-06" db="EMBL/GenBank/DDBJ databases">
        <authorList>
            <person name="Palmer J.M."/>
        </authorList>
    </citation>
    <scope>NUCLEOTIDE SEQUENCE [LARGE SCALE GENOMIC DNA]</scope>
    <source>
        <strain evidence="2 3">TWF102</strain>
    </source>
</reference>
<sequence length="111" mass="11586">MNLQVEDQKLGAQEAERSHKLSVSSYITGPSVCYPSVPTPFELGGQGLEDRDRAALSTTESTQTRTVVDLNVSTGAAFTVGAGISRFEAEVGDDVEGGNEHGSADGVEARA</sequence>
<evidence type="ECO:0000313" key="2">
    <source>
        <dbReference type="EMBL" id="KAF3088144.1"/>
    </source>
</evidence>
<feature type="region of interest" description="Disordered" evidence="1">
    <location>
        <begin position="90"/>
        <end position="111"/>
    </location>
</feature>
<dbReference type="Proteomes" id="UP000475325">
    <property type="component" value="Unassembled WGS sequence"/>
</dbReference>
<dbReference type="EMBL" id="WIQW01000073">
    <property type="protein sequence ID" value="KAF3088144.1"/>
    <property type="molecule type" value="Genomic_DNA"/>
</dbReference>
<comment type="caution">
    <text evidence="2">The sequence shown here is derived from an EMBL/GenBank/DDBJ whole genome shotgun (WGS) entry which is preliminary data.</text>
</comment>